<dbReference type="InterPro" id="IPR018584">
    <property type="entry name" value="GT87"/>
</dbReference>
<feature type="transmembrane region" description="Helical" evidence="8">
    <location>
        <begin position="154"/>
        <end position="171"/>
    </location>
</feature>
<proteinExistence type="inferred from homology"/>
<evidence type="ECO:0000256" key="2">
    <source>
        <dbReference type="ARBA" id="ARBA00022475"/>
    </source>
</evidence>
<dbReference type="GO" id="GO:0005886">
    <property type="term" value="C:plasma membrane"/>
    <property type="evidence" value="ECO:0007669"/>
    <property type="project" value="UniProtKB-SubCell"/>
</dbReference>
<keyword evidence="9" id="KW-0328">Glycosyltransferase</keyword>
<protein>
    <submittedName>
        <fullName evidence="9">Alpha-1,2-mannosyltransferase</fullName>
    </submittedName>
</protein>
<evidence type="ECO:0000256" key="8">
    <source>
        <dbReference type="SAM" id="Phobius"/>
    </source>
</evidence>
<feature type="transmembrane region" description="Helical" evidence="8">
    <location>
        <begin position="84"/>
        <end position="117"/>
    </location>
</feature>
<dbReference type="EMBL" id="SGWQ01000017">
    <property type="protein sequence ID" value="RZS30385.1"/>
    <property type="molecule type" value="Genomic_DNA"/>
</dbReference>
<gene>
    <name evidence="9" type="ORF">EV193_11783</name>
</gene>
<organism evidence="9 10">
    <name type="scientific">Herbihabitans rhizosphaerae</name>
    <dbReference type="NCBI Taxonomy" id="1872711"/>
    <lineage>
        <taxon>Bacteria</taxon>
        <taxon>Bacillati</taxon>
        <taxon>Actinomycetota</taxon>
        <taxon>Actinomycetes</taxon>
        <taxon>Pseudonocardiales</taxon>
        <taxon>Pseudonocardiaceae</taxon>
        <taxon>Herbihabitans</taxon>
    </lineage>
</organism>
<evidence type="ECO:0000256" key="3">
    <source>
        <dbReference type="ARBA" id="ARBA00022679"/>
    </source>
</evidence>
<evidence type="ECO:0000256" key="7">
    <source>
        <dbReference type="ARBA" id="ARBA00024033"/>
    </source>
</evidence>
<dbReference type="GO" id="GO:0016758">
    <property type="term" value="F:hexosyltransferase activity"/>
    <property type="evidence" value="ECO:0007669"/>
    <property type="project" value="InterPro"/>
</dbReference>
<dbReference type="Proteomes" id="UP000294257">
    <property type="component" value="Unassembled WGS sequence"/>
</dbReference>
<evidence type="ECO:0000313" key="10">
    <source>
        <dbReference type="Proteomes" id="UP000294257"/>
    </source>
</evidence>
<comment type="similarity">
    <text evidence="7">Belongs to the glycosyltransferase 87 family.</text>
</comment>
<keyword evidence="3 9" id="KW-0808">Transferase</keyword>
<accession>A0A4Q7KCM4</accession>
<evidence type="ECO:0000256" key="1">
    <source>
        <dbReference type="ARBA" id="ARBA00004651"/>
    </source>
</evidence>
<reference evidence="9 10" key="1">
    <citation type="submission" date="2019-02" db="EMBL/GenBank/DDBJ databases">
        <title>Genomic Encyclopedia of Type Strains, Phase IV (KMG-IV): sequencing the most valuable type-strain genomes for metagenomic binning, comparative biology and taxonomic classification.</title>
        <authorList>
            <person name="Goeker M."/>
        </authorList>
    </citation>
    <scope>NUCLEOTIDE SEQUENCE [LARGE SCALE GENOMIC DNA]</scope>
    <source>
        <strain evidence="9 10">DSM 101727</strain>
    </source>
</reference>
<dbReference type="OrthoDB" id="9774600at2"/>
<dbReference type="Pfam" id="PF09594">
    <property type="entry name" value="GT87"/>
    <property type="match status" value="1"/>
</dbReference>
<keyword evidence="2" id="KW-1003">Cell membrane</keyword>
<dbReference type="AlphaFoldDB" id="A0A4Q7KCM4"/>
<feature type="transmembrane region" description="Helical" evidence="8">
    <location>
        <begin position="16"/>
        <end position="35"/>
    </location>
</feature>
<keyword evidence="4 8" id="KW-0812">Transmembrane</keyword>
<keyword evidence="6 8" id="KW-0472">Membrane</keyword>
<comment type="subcellular location">
    <subcellularLocation>
        <location evidence="1">Cell membrane</location>
        <topology evidence="1">Multi-pass membrane protein</topology>
    </subcellularLocation>
</comment>
<evidence type="ECO:0000256" key="4">
    <source>
        <dbReference type="ARBA" id="ARBA00022692"/>
    </source>
</evidence>
<feature type="transmembrane region" description="Helical" evidence="8">
    <location>
        <begin position="340"/>
        <end position="358"/>
    </location>
</feature>
<keyword evidence="5 8" id="KW-1133">Transmembrane helix</keyword>
<comment type="caution">
    <text evidence="9">The sequence shown here is derived from an EMBL/GenBank/DDBJ whole genome shotgun (WGS) entry which is preliminary data.</text>
</comment>
<feature type="transmembrane region" description="Helical" evidence="8">
    <location>
        <begin position="269"/>
        <end position="286"/>
    </location>
</feature>
<name>A0A4Q7KCM4_9PSEU</name>
<evidence type="ECO:0000256" key="6">
    <source>
        <dbReference type="ARBA" id="ARBA00023136"/>
    </source>
</evidence>
<sequence>MGVIEIVPEVRRPLRLIGIAGGLALFFELMVLFCWLVRNLIDFLDIAVYRAGGQALLDGIPLYAKDFGTLSGTGYPFTYPPFAAILFVSLAVLPWVVAAAVVTGGSLLSLCGVTFAVARRRYGRTSKAAWFAGAATVIGLASEPVRETISYGQINLILMALVLADCLLPRTPWPRGMLIGIAAAIKLTPAYFVLFFLPSRQWRPPIVAGVTFVVATLIGWLAAPSATRAYWFGALGETERIGGPSYAGNQSLSGFVHRLDLDGAALPRLLWLLGAAAVTLICWRAVRRARAAGNPTAALLAVATAGLLASPVSWTHHWVWAVPAGLWVALRLHRRGRLTTIGFAAMVAVFLVAPQWFLPHEFGRELAWAPWQHLVGNVYVWLGLAFLIALAWRTYRRADEPADEPPVSTAHGNQSSR</sequence>
<feature type="transmembrane region" description="Helical" evidence="8">
    <location>
        <begin position="204"/>
        <end position="223"/>
    </location>
</feature>
<feature type="transmembrane region" description="Helical" evidence="8">
    <location>
        <begin position="378"/>
        <end position="395"/>
    </location>
</feature>
<dbReference type="RefSeq" id="WP_130348609.1">
    <property type="nucleotide sequence ID" value="NZ_SGWQ01000017.1"/>
</dbReference>
<evidence type="ECO:0000313" key="9">
    <source>
        <dbReference type="EMBL" id="RZS30385.1"/>
    </source>
</evidence>
<evidence type="ECO:0000256" key="5">
    <source>
        <dbReference type="ARBA" id="ARBA00022989"/>
    </source>
</evidence>
<feature type="transmembrane region" description="Helical" evidence="8">
    <location>
        <begin position="177"/>
        <end position="197"/>
    </location>
</feature>
<keyword evidence="10" id="KW-1185">Reference proteome</keyword>